<dbReference type="EMBL" id="PSQE01000003">
    <property type="protein sequence ID" value="RHN65330.1"/>
    <property type="molecule type" value="Genomic_DNA"/>
</dbReference>
<feature type="compositionally biased region" description="Basic and acidic residues" evidence="1">
    <location>
        <begin position="1"/>
        <end position="25"/>
    </location>
</feature>
<keyword evidence="3" id="KW-0378">Hydrolase</keyword>
<dbReference type="GO" id="GO:0010073">
    <property type="term" value="P:meristem maintenance"/>
    <property type="evidence" value="ECO:0007669"/>
    <property type="project" value="InterPro"/>
</dbReference>
<feature type="region of interest" description="Disordered" evidence="1">
    <location>
        <begin position="1"/>
        <end position="85"/>
    </location>
</feature>
<dbReference type="Proteomes" id="UP000265566">
    <property type="component" value="Chromosome 3"/>
</dbReference>
<evidence type="ECO:0000313" key="4">
    <source>
        <dbReference type="Proteomes" id="UP000265566"/>
    </source>
</evidence>
<dbReference type="InterPro" id="IPR019557">
    <property type="entry name" value="AminoTfrase-like_pln_mobile"/>
</dbReference>
<evidence type="ECO:0000259" key="2">
    <source>
        <dbReference type="Pfam" id="PF10536"/>
    </source>
</evidence>
<feature type="domain" description="Aminotransferase-like plant mobile" evidence="2">
    <location>
        <begin position="143"/>
        <end position="404"/>
    </location>
</feature>
<dbReference type="OrthoDB" id="1846117at2759"/>
<name>A0A396IJG6_MEDTR</name>
<dbReference type="PANTHER" id="PTHR46033:SF8">
    <property type="entry name" value="PROTEIN MAINTENANCE OF MERISTEMS-LIKE"/>
    <property type="match status" value="1"/>
</dbReference>
<accession>A0A396IJG6</accession>
<dbReference type="GO" id="GO:0016787">
    <property type="term" value="F:hydrolase activity"/>
    <property type="evidence" value="ECO:0007669"/>
    <property type="project" value="UniProtKB-KW"/>
</dbReference>
<comment type="caution">
    <text evidence="3">The sequence shown here is derived from an EMBL/GenBank/DDBJ whole genome shotgun (WGS) entry which is preliminary data.</text>
</comment>
<evidence type="ECO:0000256" key="1">
    <source>
        <dbReference type="SAM" id="MobiDB-lite"/>
    </source>
</evidence>
<protein>
    <recommendedName>
        <fullName evidence="2">Aminotransferase-like plant mobile domain-containing protein</fullName>
    </recommendedName>
</protein>
<dbReference type="AlphaFoldDB" id="A0A396IJG6"/>
<gene>
    <name evidence="3" type="ORF">MtrunA17_Chr3g0078721</name>
</gene>
<proteinExistence type="predicted"/>
<reference evidence="4" key="1">
    <citation type="journal article" date="2018" name="Nat. Plants">
        <title>Whole-genome landscape of Medicago truncatula symbiotic genes.</title>
        <authorList>
            <person name="Pecrix Y."/>
            <person name="Staton S.E."/>
            <person name="Sallet E."/>
            <person name="Lelandais-Briere C."/>
            <person name="Moreau S."/>
            <person name="Carrere S."/>
            <person name="Blein T."/>
            <person name="Jardinaud M.F."/>
            <person name="Latrasse D."/>
            <person name="Zouine M."/>
            <person name="Zahm M."/>
            <person name="Kreplak J."/>
            <person name="Mayjonade B."/>
            <person name="Satge C."/>
            <person name="Perez M."/>
            <person name="Cauet S."/>
            <person name="Marande W."/>
            <person name="Chantry-Darmon C."/>
            <person name="Lopez-Roques C."/>
            <person name="Bouchez O."/>
            <person name="Berard A."/>
            <person name="Debelle F."/>
            <person name="Munos S."/>
            <person name="Bendahmane A."/>
            <person name="Berges H."/>
            <person name="Niebel A."/>
            <person name="Buitink J."/>
            <person name="Frugier F."/>
            <person name="Benhamed M."/>
            <person name="Crespi M."/>
            <person name="Gouzy J."/>
            <person name="Gamas P."/>
        </authorList>
    </citation>
    <scope>NUCLEOTIDE SEQUENCE [LARGE SCALE GENOMIC DNA]</scope>
    <source>
        <strain evidence="4">cv. Jemalong A17</strain>
    </source>
</reference>
<sequence length="406" mass="45956">MDNEDVGRTRCGKEALHAPVRKERVLNAPPRRRGRGRDQREEPDGSSSQSQIDIEMPSSQSASGSQPPSVGVVQEGYDGGPSNTSLLPSFGQHIAAKIWNGGGRENTPRVLNNAKRIIDLKSALPPDVASMGWFWNVIKASGLYPLLETNYGQVDHDLLIAFSERWHSETSSFHLPVGEMTITLDDVSCLLHIPVGGNLLFHESLSIHQGTEYLVNYLGLEFEESAAETKRLRSAHITYDTLLSIYTSYLTEAKSYVNQPEEEDSMEWYRTWCIRAFLLYLVGCTFFSDKAGSSCCVVYLKYFDDLTTVNQWSWGAAALAFLYNYLGDFTKPSCTSLSGYTCLMQAWIYEHFPDICPRDLDISYTEDHPRATRYMLRQGHAIQQCYRKALDRLEVDDINFYTYDSH</sequence>
<dbReference type="Pfam" id="PF10536">
    <property type="entry name" value="PMD"/>
    <property type="match status" value="1"/>
</dbReference>
<dbReference type="InterPro" id="IPR044824">
    <property type="entry name" value="MAIN-like"/>
</dbReference>
<feature type="compositionally biased region" description="Low complexity" evidence="1">
    <location>
        <begin position="57"/>
        <end position="74"/>
    </location>
</feature>
<dbReference type="PANTHER" id="PTHR46033">
    <property type="entry name" value="PROTEIN MAIN-LIKE 2"/>
    <property type="match status" value="1"/>
</dbReference>
<dbReference type="Gramene" id="rna13156">
    <property type="protein sequence ID" value="RHN65330.1"/>
    <property type="gene ID" value="gene13156"/>
</dbReference>
<evidence type="ECO:0000313" key="3">
    <source>
        <dbReference type="EMBL" id="RHN65330.1"/>
    </source>
</evidence>
<organism evidence="3 4">
    <name type="scientific">Medicago truncatula</name>
    <name type="common">Barrel medic</name>
    <name type="synonym">Medicago tribuloides</name>
    <dbReference type="NCBI Taxonomy" id="3880"/>
    <lineage>
        <taxon>Eukaryota</taxon>
        <taxon>Viridiplantae</taxon>
        <taxon>Streptophyta</taxon>
        <taxon>Embryophyta</taxon>
        <taxon>Tracheophyta</taxon>
        <taxon>Spermatophyta</taxon>
        <taxon>Magnoliopsida</taxon>
        <taxon>eudicotyledons</taxon>
        <taxon>Gunneridae</taxon>
        <taxon>Pentapetalae</taxon>
        <taxon>rosids</taxon>
        <taxon>fabids</taxon>
        <taxon>Fabales</taxon>
        <taxon>Fabaceae</taxon>
        <taxon>Papilionoideae</taxon>
        <taxon>50 kb inversion clade</taxon>
        <taxon>NPAAA clade</taxon>
        <taxon>Hologalegina</taxon>
        <taxon>IRL clade</taxon>
        <taxon>Trifolieae</taxon>
        <taxon>Medicago</taxon>
    </lineage>
</organism>